<name>A0A8I0ABQ8_9FIRM</name>
<reference evidence="1 2" key="1">
    <citation type="submission" date="2020-08" db="EMBL/GenBank/DDBJ databases">
        <title>Genome public.</title>
        <authorList>
            <person name="Liu C."/>
            <person name="Sun Q."/>
        </authorList>
    </citation>
    <scope>NUCLEOTIDE SEQUENCE [LARGE SCALE GENOMIC DNA]</scope>
    <source>
        <strain evidence="1 2">BX17</strain>
    </source>
</reference>
<keyword evidence="1" id="KW-0255">Endonuclease</keyword>
<dbReference type="Proteomes" id="UP000652847">
    <property type="component" value="Unassembled WGS sequence"/>
</dbReference>
<proteinExistence type="predicted"/>
<keyword evidence="2" id="KW-1185">Reference proteome</keyword>
<dbReference type="AlphaFoldDB" id="A0A8I0ABQ8"/>
<dbReference type="RefSeq" id="WP_021926497.1">
    <property type="nucleotide sequence ID" value="NZ_JACOOT010000035.1"/>
</dbReference>
<comment type="caution">
    <text evidence="1">The sequence shown here is derived from an EMBL/GenBank/DDBJ whole genome shotgun (WGS) entry which is preliminary data.</text>
</comment>
<evidence type="ECO:0000313" key="2">
    <source>
        <dbReference type="Proteomes" id="UP000652847"/>
    </source>
</evidence>
<dbReference type="EMBL" id="JACOOT010000035">
    <property type="protein sequence ID" value="MBC5652314.1"/>
    <property type="molecule type" value="Genomic_DNA"/>
</dbReference>
<keyword evidence="1" id="KW-0540">Nuclease</keyword>
<evidence type="ECO:0000313" key="1">
    <source>
        <dbReference type="EMBL" id="MBC5652314.1"/>
    </source>
</evidence>
<gene>
    <name evidence="1" type="ORF">H8S54_14700</name>
</gene>
<dbReference type="GO" id="GO:0004519">
    <property type="term" value="F:endonuclease activity"/>
    <property type="evidence" value="ECO:0007669"/>
    <property type="project" value="UniProtKB-KW"/>
</dbReference>
<sequence length="363" mass="40463">MTTTTNMSIEILVNALKSLPKNQGFGYIHKATKTLVSITDIEGACGPISIQRWDPSKGEIQKQAKIESISTQMLSRVANAITPQMPINIDRLLGASYNTRSALETLLCHTPQFYYCFPGRIENINGKPKTKRGHKHVIWIPDEPHALGILMEKKVTGLEISELPSKSVIYDALELPQALIKSGKIDSEEGRIHLRMQMAIYEIGRALFLNTYIAKNDQGAKYKGKFLSAQSNMVTSLNDVPLINIMDGAARAGSLIDAMWIGNKSIPAIFEVENSTGVTSGLNRMLSFKKHMPSLSDMRFIIVAPDDLRDKVFREVNRPEFKELHALYLSYSSVSELLGLCQERKLKGVQAAFIETFCEDLNS</sequence>
<accession>A0A8I0ABQ8</accession>
<organism evidence="1 2">
    <name type="scientific">Blautia segnis</name>
    <dbReference type="NCBI Taxonomy" id="2763030"/>
    <lineage>
        <taxon>Bacteria</taxon>
        <taxon>Bacillati</taxon>
        <taxon>Bacillota</taxon>
        <taxon>Clostridia</taxon>
        <taxon>Lachnospirales</taxon>
        <taxon>Lachnospiraceae</taxon>
        <taxon>Blautia</taxon>
    </lineage>
</organism>
<protein>
    <submittedName>
        <fullName evidence="1">Restriction endonuclease</fullName>
    </submittedName>
</protein>
<keyword evidence="1" id="KW-0378">Hydrolase</keyword>